<dbReference type="InterPro" id="IPR025521">
    <property type="entry name" value="Neprosin_propep"/>
</dbReference>
<dbReference type="InterPro" id="IPR053168">
    <property type="entry name" value="Glutamic_endopeptidase"/>
</dbReference>
<accession>A0A834XBA8</accession>
<keyword evidence="1" id="KW-0732">Signal</keyword>
<evidence type="ECO:0000256" key="1">
    <source>
        <dbReference type="SAM" id="SignalP"/>
    </source>
</evidence>
<dbReference type="AlphaFoldDB" id="A0A834XBA8"/>
<organism evidence="3 4">
    <name type="scientific">Senna tora</name>
    <dbReference type="NCBI Taxonomy" id="362788"/>
    <lineage>
        <taxon>Eukaryota</taxon>
        <taxon>Viridiplantae</taxon>
        <taxon>Streptophyta</taxon>
        <taxon>Embryophyta</taxon>
        <taxon>Tracheophyta</taxon>
        <taxon>Spermatophyta</taxon>
        <taxon>Magnoliopsida</taxon>
        <taxon>eudicotyledons</taxon>
        <taxon>Gunneridae</taxon>
        <taxon>Pentapetalae</taxon>
        <taxon>rosids</taxon>
        <taxon>fabids</taxon>
        <taxon>Fabales</taxon>
        <taxon>Fabaceae</taxon>
        <taxon>Caesalpinioideae</taxon>
        <taxon>Cassia clade</taxon>
        <taxon>Senna</taxon>
    </lineage>
</organism>
<dbReference type="Pfam" id="PF14365">
    <property type="entry name" value="Neprosin_AP"/>
    <property type="match status" value="1"/>
</dbReference>
<protein>
    <recommendedName>
        <fullName evidence="2">Neprosin activation peptide domain-containing protein</fullName>
    </recommendedName>
</protein>
<evidence type="ECO:0000313" key="3">
    <source>
        <dbReference type="EMBL" id="KAF7841460.1"/>
    </source>
</evidence>
<sequence>MNGLLSLLASCPLIFFSFCSPEIPKIVRFEDSVVDTAAGESPKNTIQAADAVNIAHKCRRRSLFSISVFGSICLEIPQEFLQLGAAAIGPDAPAPSAEDLADQIIENFNYFSSCDLRKFYVQASLIKKLSFEFPMEKMLHFHGTSEDGDIIDCIDIYKQPAFDHPALKHHKIQMAPTYNTNKTKMGSMSVTFQLWQKSGRCPEGTIHVRRIRKRDLLKAHSIEDYGRKNPSISPQDVHNLDSLVSVELQNHSVCNTFIFELVDIYSSNLDKSELINEND</sequence>
<feature type="chain" id="PRO_5032515362" description="Neprosin activation peptide domain-containing protein" evidence="1">
    <location>
        <begin position="22"/>
        <end position="279"/>
    </location>
</feature>
<evidence type="ECO:0000259" key="2">
    <source>
        <dbReference type="Pfam" id="PF14365"/>
    </source>
</evidence>
<keyword evidence="4" id="KW-1185">Reference proteome</keyword>
<name>A0A834XBA8_9FABA</name>
<feature type="domain" description="Neprosin activation peptide" evidence="2">
    <location>
        <begin position="145"/>
        <end position="251"/>
    </location>
</feature>
<evidence type="ECO:0000313" key="4">
    <source>
        <dbReference type="Proteomes" id="UP000634136"/>
    </source>
</evidence>
<dbReference type="EMBL" id="JAAIUW010000002">
    <property type="protein sequence ID" value="KAF7841460.1"/>
    <property type="molecule type" value="Genomic_DNA"/>
</dbReference>
<dbReference type="PANTHER" id="PTHR31589">
    <property type="entry name" value="PROTEIN, PUTATIVE (DUF239)-RELATED-RELATED"/>
    <property type="match status" value="1"/>
</dbReference>
<dbReference type="PANTHER" id="PTHR31589:SF111">
    <property type="entry name" value="NEPROSIN DOMAIN-CONTAINING PROTEIN"/>
    <property type="match status" value="1"/>
</dbReference>
<proteinExistence type="predicted"/>
<comment type="caution">
    <text evidence="3">The sequence shown here is derived from an EMBL/GenBank/DDBJ whole genome shotgun (WGS) entry which is preliminary data.</text>
</comment>
<gene>
    <name evidence="3" type="ORF">G2W53_003758</name>
</gene>
<feature type="signal peptide" evidence="1">
    <location>
        <begin position="1"/>
        <end position="21"/>
    </location>
</feature>
<reference evidence="3" key="1">
    <citation type="submission" date="2020-09" db="EMBL/GenBank/DDBJ databases">
        <title>Genome-Enabled Discovery of Anthraquinone Biosynthesis in Senna tora.</title>
        <authorList>
            <person name="Kang S.-H."/>
            <person name="Pandey R.P."/>
            <person name="Lee C.-M."/>
            <person name="Sim J.-S."/>
            <person name="Jeong J.-T."/>
            <person name="Choi B.-S."/>
            <person name="Jung M."/>
            <person name="Ginzburg D."/>
            <person name="Zhao K."/>
            <person name="Won S.Y."/>
            <person name="Oh T.-J."/>
            <person name="Yu Y."/>
            <person name="Kim N.-H."/>
            <person name="Lee O.R."/>
            <person name="Lee T.-H."/>
            <person name="Bashyal P."/>
            <person name="Kim T.-S."/>
            <person name="Lee W.-H."/>
            <person name="Kawkins C."/>
            <person name="Kim C.-K."/>
            <person name="Kim J.S."/>
            <person name="Ahn B.O."/>
            <person name="Rhee S.Y."/>
            <person name="Sohng J.K."/>
        </authorList>
    </citation>
    <scope>NUCLEOTIDE SEQUENCE</scope>
    <source>
        <tissue evidence="3">Leaf</tissue>
    </source>
</reference>
<dbReference type="OrthoDB" id="1858978at2759"/>
<dbReference type="Proteomes" id="UP000634136">
    <property type="component" value="Unassembled WGS sequence"/>
</dbReference>